<dbReference type="GO" id="GO:0016787">
    <property type="term" value="F:hydrolase activity"/>
    <property type="evidence" value="ECO:0007669"/>
    <property type="project" value="UniProtKB-KW"/>
</dbReference>
<dbReference type="Proteomes" id="UP001550850">
    <property type="component" value="Unassembled WGS sequence"/>
</dbReference>
<feature type="domain" description="DUF1023" evidence="1">
    <location>
        <begin position="166"/>
        <end position="339"/>
    </location>
</feature>
<dbReference type="RefSeq" id="WP_108953602.1">
    <property type="nucleotide sequence ID" value="NZ_BEVZ01000003.1"/>
</dbReference>
<gene>
    <name evidence="2" type="ORF">AB0E65_01555</name>
</gene>
<evidence type="ECO:0000313" key="2">
    <source>
        <dbReference type="EMBL" id="MEU3552916.1"/>
    </source>
</evidence>
<dbReference type="InterPro" id="IPR010427">
    <property type="entry name" value="DUF1023"/>
</dbReference>
<comment type="caution">
    <text evidence="2">The sequence shown here is derived from an EMBL/GenBank/DDBJ whole genome shotgun (WGS) entry which is preliminary data.</text>
</comment>
<proteinExistence type="predicted"/>
<dbReference type="SUPFAM" id="SSF53474">
    <property type="entry name" value="alpha/beta-Hydrolases"/>
    <property type="match status" value="1"/>
</dbReference>
<reference evidence="2 3" key="1">
    <citation type="submission" date="2024-06" db="EMBL/GenBank/DDBJ databases">
        <title>The Natural Products Discovery Center: Release of the First 8490 Sequenced Strains for Exploring Actinobacteria Biosynthetic Diversity.</title>
        <authorList>
            <person name="Kalkreuter E."/>
            <person name="Kautsar S.A."/>
            <person name="Yang D."/>
            <person name="Bader C.D."/>
            <person name="Teijaro C.N."/>
            <person name="Fluegel L."/>
            <person name="Davis C.M."/>
            <person name="Simpson J.R."/>
            <person name="Lauterbach L."/>
            <person name="Steele A.D."/>
            <person name="Gui C."/>
            <person name="Meng S."/>
            <person name="Li G."/>
            <person name="Viehrig K."/>
            <person name="Ye F."/>
            <person name="Su P."/>
            <person name="Kiefer A.F."/>
            <person name="Nichols A."/>
            <person name="Cepeda A.J."/>
            <person name="Yan W."/>
            <person name="Fan B."/>
            <person name="Jiang Y."/>
            <person name="Adhikari A."/>
            <person name="Zheng C.-J."/>
            <person name="Schuster L."/>
            <person name="Cowan T.M."/>
            <person name="Smanski M.J."/>
            <person name="Chevrette M.G."/>
            <person name="De Carvalho L.P.S."/>
            <person name="Shen B."/>
        </authorList>
    </citation>
    <scope>NUCLEOTIDE SEQUENCE [LARGE SCALE GENOMIC DNA]</scope>
    <source>
        <strain evidence="2 3">NPDC038104</strain>
    </source>
</reference>
<dbReference type="InterPro" id="IPR029058">
    <property type="entry name" value="AB_hydrolase_fold"/>
</dbReference>
<dbReference type="EMBL" id="JBEZUR010000001">
    <property type="protein sequence ID" value="MEU3552916.1"/>
    <property type="molecule type" value="Genomic_DNA"/>
</dbReference>
<keyword evidence="2" id="KW-0378">Hydrolase</keyword>
<dbReference type="Pfam" id="PF06259">
    <property type="entry name" value="Abhydrolase_8"/>
    <property type="match status" value="1"/>
</dbReference>
<accession>A0ABV2YB10</accession>
<evidence type="ECO:0000313" key="3">
    <source>
        <dbReference type="Proteomes" id="UP001550850"/>
    </source>
</evidence>
<protein>
    <submittedName>
        <fullName evidence="2">Alpha/beta hydrolase</fullName>
    </submittedName>
</protein>
<dbReference type="Gene3D" id="3.40.50.1820">
    <property type="entry name" value="alpha/beta hydrolase"/>
    <property type="match status" value="1"/>
</dbReference>
<evidence type="ECO:0000259" key="1">
    <source>
        <dbReference type="Pfam" id="PF06259"/>
    </source>
</evidence>
<organism evidence="2 3">
    <name type="scientific">Streptomyces fragilis</name>
    <dbReference type="NCBI Taxonomy" id="67301"/>
    <lineage>
        <taxon>Bacteria</taxon>
        <taxon>Bacillati</taxon>
        <taxon>Actinomycetota</taxon>
        <taxon>Actinomycetes</taxon>
        <taxon>Kitasatosporales</taxon>
        <taxon>Streptomycetaceae</taxon>
        <taxon>Streptomyces</taxon>
    </lineage>
</organism>
<sequence>MTTTPTRPAAGPPHRGLRRGAAHALPALAVVFALLTTSGWAAVPDHRPAGALAADLAAWGRGRIDGRPLPDPASPPDLLAAFFASLTSRERRRLARSHPLAVGNMNGAPVRLRYYANRLALAEALRGERARPRDPRLGAEGRAEARRRLHRFASLADGDRKVLAFDPEGRGRVAEVFGDLERADRISVVVPGAGTDLLTFQRSALPRAAPVGMALALRRAQREARPEVRTAVIAWADYTAPEGLGVDAATATHASAGAGRLSALVGALPGEAGVALFCHSYGSVVCGLAARSLPGRVTDIVVAGSPGMRAGRASRLGSRARIWAARAEDDWIAELPHVELGGLGHGADPVSPAFGARVLSAAGADGHTGYFAPGSESLNNFALIAAGDPSAVHCAREEDACGTIPTGGSPVRSA</sequence>
<name>A0ABV2YB10_9ACTN</name>
<keyword evidence="3" id="KW-1185">Reference proteome</keyword>